<dbReference type="EMBL" id="FQUO01000007">
    <property type="protein sequence ID" value="SHF39399.1"/>
    <property type="molecule type" value="Genomic_DNA"/>
</dbReference>
<reference evidence="1 2" key="1">
    <citation type="submission" date="2016-11" db="EMBL/GenBank/DDBJ databases">
        <authorList>
            <person name="Jaros S."/>
            <person name="Januszkiewicz K."/>
            <person name="Wedrychowicz H."/>
        </authorList>
    </citation>
    <scope>NUCLEOTIDE SEQUENCE [LARGE SCALE GENOMIC DNA]</scope>
    <source>
        <strain evidence="1 2">DSM 26897</strain>
    </source>
</reference>
<dbReference type="InterPro" id="IPR038636">
    <property type="entry name" value="Wzi_sf"/>
</dbReference>
<proteinExistence type="predicted"/>
<dbReference type="InterPro" id="IPR026950">
    <property type="entry name" value="Caps_assemb_Wzi"/>
</dbReference>
<keyword evidence="2" id="KW-1185">Reference proteome</keyword>
<dbReference type="RefSeq" id="WP_143157295.1">
    <property type="nucleotide sequence ID" value="NZ_FQUO01000007.1"/>
</dbReference>
<dbReference type="OrthoDB" id="1293009at2"/>
<evidence type="ECO:0000313" key="2">
    <source>
        <dbReference type="Proteomes" id="UP000184368"/>
    </source>
</evidence>
<sequence>MNSLIKGLKPKSIKQHFVKGLLLGFSFLICGTAWGQTLPVGSWGEQLLRTAQITNQSKDSSNMVSRPLGLASLDSSETLRSLVLGNFRLSRSRNIYFGLLPIAWKQQEVTHHPIFANDGAMIPAKGYQTMLSAGLYGRLGPLQVQLNPEFVYAGNPPYKNAPFFGGATKGNYRKIFAGQSDAGLHAGPFAVSVSTENLWWGPGVHGSLLMTNQAPGFLHAKLHTTRPFKTPIGSFEFSLIGGILSSDSTRPFDNEWLQYQTHMPADRYLNGYVFSYQPKFIKGLSVGVTRAIQQYKKDVSASSGNFLNKYLPILLKAAKKNNASDDDLMNTDQLASIFFRWQFRKAKAEVYSEFGYNDYKANTRDFVLNLPHAAAYLVGFRKGFVLSDSTLLEIGFEVAQLSESPDRLVRGAGNWYEHGGIFEGYTHQNQVMGSAFASNTQTLQVAFQKGLQRTSFLFQQAQRYPLFQNIYWNDYQLTARHGRLFRQLYLFGQVQIVRSMNYGWEHGQNVTQLLLATGIHYNFN</sequence>
<dbReference type="Pfam" id="PF14052">
    <property type="entry name" value="Caps_assemb_Wzi"/>
    <property type="match status" value="1"/>
</dbReference>
<dbReference type="Gene3D" id="2.40.160.130">
    <property type="entry name" value="Capsule assembly protein Wzi"/>
    <property type="match status" value="1"/>
</dbReference>
<evidence type="ECO:0000313" key="1">
    <source>
        <dbReference type="EMBL" id="SHF39399.1"/>
    </source>
</evidence>
<accession>A0A1M5BA71</accession>
<gene>
    <name evidence="1" type="ORF">SAMN05444008_107221</name>
</gene>
<dbReference type="AlphaFoldDB" id="A0A1M5BA71"/>
<organism evidence="1 2">
    <name type="scientific">Cnuella takakiae</name>
    <dbReference type="NCBI Taxonomy" id="1302690"/>
    <lineage>
        <taxon>Bacteria</taxon>
        <taxon>Pseudomonadati</taxon>
        <taxon>Bacteroidota</taxon>
        <taxon>Chitinophagia</taxon>
        <taxon>Chitinophagales</taxon>
        <taxon>Chitinophagaceae</taxon>
        <taxon>Cnuella</taxon>
    </lineage>
</organism>
<name>A0A1M5BA71_9BACT</name>
<dbReference type="Proteomes" id="UP000184368">
    <property type="component" value="Unassembled WGS sequence"/>
</dbReference>
<dbReference type="STRING" id="1302690.BUE76_17070"/>
<protein>
    <submittedName>
        <fullName evidence="1">Capsule assembly protein Wzi</fullName>
    </submittedName>
</protein>